<protein>
    <submittedName>
        <fullName evidence="2">Homeodomain-like domain-containing protein</fullName>
    </submittedName>
</protein>
<accession>A0A543I2B0</accession>
<dbReference type="AlphaFoldDB" id="A0A543I2B0"/>
<dbReference type="RefSeq" id="WP_141842326.1">
    <property type="nucleotide sequence ID" value="NZ_VFPM01000001.1"/>
</dbReference>
<dbReference type="InterPro" id="IPR036388">
    <property type="entry name" value="WH-like_DNA-bd_sf"/>
</dbReference>
<dbReference type="EMBL" id="VFPM01000001">
    <property type="protein sequence ID" value="TQM64726.1"/>
    <property type="molecule type" value="Genomic_DNA"/>
</dbReference>
<keyword evidence="2" id="KW-0371">Homeobox</keyword>
<evidence type="ECO:0000313" key="3">
    <source>
        <dbReference type="Proteomes" id="UP000316747"/>
    </source>
</evidence>
<organism evidence="2 3">
    <name type="scientific">Humibacillus xanthopallidus</name>
    <dbReference type="NCBI Taxonomy" id="412689"/>
    <lineage>
        <taxon>Bacteria</taxon>
        <taxon>Bacillati</taxon>
        <taxon>Actinomycetota</taxon>
        <taxon>Actinomycetes</taxon>
        <taxon>Micrococcales</taxon>
        <taxon>Intrasporangiaceae</taxon>
        <taxon>Humibacillus</taxon>
    </lineage>
</organism>
<sequence length="327" mass="35430">MLEVFGIQSVTESVYRSMLERPSADTTEIARIVGISVPQVKAELDLLADLMLVEVGAGTRPFQAIPPEQAIAVLIGREEARLAERQRQVSEAREDLTALVESFVTSRTQTDTQGRVEVIDDPRVVTSRLFQLTQGAHERVSFMLPGHALPPAAIAPSARLDDELLARGIPLRVVVTDASLDTPHWRDHLARQVVLGVQARSHPAPPHRMVIVDGDVAILPRDESSGALVVHGCDLVAPTAALFDEIWQAAIPLVPDTAGAPEGEFSDARVRQVVALLAQGQKDEAIARRLNVSVRTVRRLVSAALSALHAESRFEAGVLAVKRGWVV</sequence>
<dbReference type="InterPro" id="IPR000792">
    <property type="entry name" value="Tscrpt_reg_LuxR_C"/>
</dbReference>
<dbReference type="InterPro" id="IPR051797">
    <property type="entry name" value="TrmB-like"/>
</dbReference>
<dbReference type="GO" id="GO:0003677">
    <property type="term" value="F:DNA binding"/>
    <property type="evidence" value="ECO:0007669"/>
    <property type="project" value="UniProtKB-KW"/>
</dbReference>
<dbReference type="OrthoDB" id="5932488at2"/>
<dbReference type="Pfam" id="PF13384">
    <property type="entry name" value="HTH_23"/>
    <property type="match status" value="1"/>
</dbReference>
<feature type="domain" description="HTH luxR-type" evidence="1">
    <location>
        <begin position="264"/>
        <end position="324"/>
    </location>
</feature>
<evidence type="ECO:0000313" key="2">
    <source>
        <dbReference type="EMBL" id="TQM64726.1"/>
    </source>
</evidence>
<dbReference type="Proteomes" id="UP000316747">
    <property type="component" value="Unassembled WGS sequence"/>
</dbReference>
<proteinExistence type="predicted"/>
<dbReference type="PANTHER" id="PTHR34293:SF1">
    <property type="entry name" value="HTH-TYPE TRANSCRIPTIONAL REGULATOR TRMBL2"/>
    <property type="match status" value="1"/>
</dbReference>
<dbReference type="PANTHER" id="PTHR34293">
    <property type="entry name" value="HTH-TYPE TRANSCRIPTIONAL REGULATOR TRMBL2"/>
    <property type="match status" value="1"/>
</dbReference>
<dbReference type="SUPFAM" id="SSF46894">
    <property type="entry name" value="C-terminal effector domain of the bipartite response regulators"/>
    <property type="match status" value="1"/>
</dbReference>
<gene>
    <name evidence="2" type="ORF">FBY41_1105</name>
</gene>
<reference evidence="2 3" key="1">
    <citation type="submission" date="2019-06" db="EMBL/GenBank/DDBJ databases">
        <title>Genome sequencing of plant associated microbes to promote plant fitness in Sorghum bicolor and Oryza sativa.</title>
        <authorList>
            <person name="Coleman-Derr D."/>
        </authorList>
    </citation>
    <scope>NUCLEOTIDE SEQUENCE [LARGE SCALE GENOMIC DNA]</scope>
    <source>
        <strain evidence="2 3">KV-663</strain>
    </source>
</reference>
<dbReference type="CDD" id="cd06170">
    <property type="entry name" value="LuxR_C_like"/>
    <property type="match status" value="1"/>
</dbReference>
<comment type="caution">
    <text evidence="2">The sequence shown here is derived from an EMBL/GenBank/DDBJ whole genome shotgun (WGS) entry which is preliminary data.</text>
</comment>
<dbReference type="PROSITE" id="PS50043">
    <property type="entry name" value="HTH_LUXR_2"/>
    <property type="match status" value="1"/>
</dbReference>
<evidence type="ECO:0000259" key="1">
    <source>
        <dbReference type="PROSITE" id="PS50043"/>
    </source>
</evidence>
<dbReference type="SMART" id="SM00421">
    <property type="entry name" value="HTH_LUXR"/>
    <property type="match status" value="1"/>
</dbReference>
<keyword evidence="3" id="KW-1185">Reference proteome</keyword>
<dbReference type="Gene3D" id="1.10.10.10">
    <property type="entry name" value="Winged helix-like DNA-binding domain superfamily/Winged helix DNA-binding domain"/>
    <property type="match status" value="2"/>
</dbReference>
<dbReference type="GO" id="GO:0006355">
    <property type="term" value="P:regulation of DNA-templated transcription"/>
    <property type="evidence" value="ECO:0007669"/>
    <property type="project" value="InterPro"/>
</dbReference>
<name>A0A543I2B0_9MICO</name>
<dbReference type="InterPro" id="IPR016032">
    <property type="entry name" value="Sig_transdc_resp-reg_C-effctor"/>
</dbReference>
<keyword evidence="2" id="KW-0238">DNA-binding</keyword>